<accession>A0A518AKM1</accession>
<keyword evidence="2" id="KW-1133">Transmembrane helix</keyword>
<keyword evidence="4" id="KW-1185">Reference proteome</keyword>
<feature type="region of interest" description="Disordered" evidence="1">
    <location>
        <begin position="297"/>
        <end position="321"/>
    </location>
</feature>
<keyword evidence="2" id="KW-0472">Membrane</keyword>
<feature type="transmembrane region" description="Helical" evidence="2">
    <location>
        <begin position="269"/>
        <end position="287"/>
    </location>
</feature>
<feature type="compositionally biased region" description="Low complexity" evidence="1">
    <location>
        <begin position="297"/>
        <end position="314"/>
    </location>
</feature>
<dbReference type="Proteomes" id="UP000315750">
    <property type="component" value="Chromosome"/>
</dbReference>
<name>A0A518AKM1_9BACT</name>
<feature type="transmembrane region" description="Helical" evidence="2">
    <location>
        <begin position="7"/>
        <end position="29"/>
    </location>
</feature>
<keyword evidence="2" id="KW-0812">Transmembrane</keyword>
<feature type="transmembrane region" description="Helical" evidence="2">
    <location>
        <begin position="245"/>
        <end position="263"/>
    </location>
</feature>
<proteinExistence type="predicted"/>
<dbReference type="AlphaFoldDB" id="A0A518AKM1"/>
<evidence type="ECO:0000313" key="4">
    <source>
        <dbReference type="Proteomes" id="UP000315750"/>
    </source>
</evidence>
<dbReference type="KEGG" id="amuc:Pan181_14660"/>
<evidence type="ECO:0000313" key="3">
    <source>
        <dbReference type="EMBL" id="QDU55277.1"/>
    </source>
</evidence>
<sequence>MPDPIHISIAMAAAALVAAAMAGVVWLAGRRFAPGSNVLPSVGWLLGIAAGHYVGVWWLGLLPNLQLAEASSRMFWMVLPAVLVVELLGVVPKVPQALVWLLRAALALTVTRVLLHGSTYVANSGSGGDSAQPMSFWVLALLVAGGLLLVWVAVRSSTPLRSACPAPLVLSAVALASSIAIMLSGYATGGQLGLPLAASLAGVFAIALWRGKVSDATPTVGYAVIAIGSLLIIGHYFAELKAPHALLLAASPLVALVPTVPVLGRVPRWGRVAGSLALVLVPLALVLQQAGQTFVERSAPTGQSSSTPSQASVSDYMSFGK</sequence>
<feature type="transmembrane region" description="Helical" evidence="2">
    <location>
        <begin position="136"/>
        <end position="154"/>
    </location>
</feature>
<feature type="transmembrane region" description="Helical" evidence="2">
    <location>
        <begin position="166"/>
        <end position="185"/>
    </location>
</feature>
<feature type="transmembrane region" description="Helical" evidence="2">
    <location>
        <begin position="97"/>
        <end position="115"/>
    </location>
</feature>
<evidence type="ECO:0000256" key="1">
    <source>
        <dbReference type="SAM" id="MobiDB-lite"/>
    </source>
</evidence>
<dbReference type="RefSeq" id="WP_145246152.1">
    <property type="nucleotide sequence ID" value="NZ_CP036278.1"/>
</dbReference>
<evidence type="ECO:0000256" key="2">
    <source>
        <dbReference type="SAM" id="Phobius"/>
    </source>
</evidence>
<gene>
    <name evidence="3" type="ORF">Pan181_14660</name>
</gene>
<protein>
    <submittedName>
        <fullName evidence="3">Uncharacterized protein</fullName>
    </submittedName>
</protein>
<feature type="transmembrane region" description="Helical" evidence="2">
    <location>
        <begin position="41"/>
        <end position="62"/>
    </location>
</feature>
<reference evidence="3 4" key="1">
    <citation type="submission" date="2019-02" db="EMBL/GenBank/DDBJ databases">
        <title>Deep-cultivation of Planctomycetes and their phenomic and genomic characterization uncovers novel biology.</title>
        <authorList>
            <person name="Wiegand S."/>
            <person name="Jogler M."/>
            <person name="Boedeker C."/>
            <person name="Pinto D."/>
            <person name="Vollmers J."/>
            <person name="Rivas-Marin E."/>
            <person name="Kohn T."/>
            <person name="Peeters S.H."/>
            <person name="Heuer A."/>
            <person name="Rast P."/>
            <person name="Oberbeckmann S."/>
            <person name="Bunk B."/>
            <person name="Jeske O."/>
            <person name="Meyerdierks A."/>
            <person name="Storesund J.E."/>
            <person name="Kallscheuer N."/>
            <person name="Luecker S."/>
            <person name="Lage O.M."/>
            <person name="Pohl T."/>
            <person name="Merkel B.J."/>
            <person name="Hornburger P."/>
            <person name="Mueller R.-W."/>
            <person name="Bruemmer F."/>
            <person name="Labrenz M."/>
            <person name="Spormann A.M."/>
            <person name="Op den Camp H."/>
            <person name="Overmann J."/>
            <person name="Amann R."/>
            <person name="Jetten M.S.M."/>
            <person name="Mascher T."/>
            <person name="Medema M.H."/>
            <person name="Devos D.P."/>
            <person name="Kaster A.-K."/>
            <person name="Ovreas L."/>
            <person name="Rohde M."/>
            <person name="Galperin M.Y."/>
            <person name="Jogler C."/>
        </authorList>
    </citation>
    <scope>NUCLEOTIDE SEQUENCE [LARGE SCALE GENOMIC DNA]</scope>
    <source>
        <strain evidence="3 4">Pan181</strain>
    </source>
</reference>
<feature type="transmembrane region" description="Helical" evidence="2">
    <location>
        <begin position="192"/>
        <end position="209"/>
    </location>
</feature>
<feature type="transmembrane region" description="Helical" evidence="2">
    <location>
        <begin position="74"/>
        <end position="91"/>
    </location>
</feature>
<dbReference type="EMBL" id="CP036278">
    <property type="protein sequence ID" value="QDU55277.1"/>
    <property type="molecule type" value="Genomic_DNA"/>
</dbReference>
<feature type="transmembrane region" description="Helical" evidence="2">
    <location>
        <begin position="221"/>
        <end position="238"/>
    </location>
</feature>
<organism evidence="3 4">
    <name type="scientific">Aeoliella mucimassa</name>
    <dbReference type="NCBI Taxonomy" id="2527972"/>
    <lineage>
        <taxon>Bacteria</taxon>
        <taxon>Pseudomonadati</taxon>
        <taxon>Planctomycetota</taxon>
        <taxon>Planctomycetia</taxon>
        <taxon>Pirellulales</taxon>
        <taxon>Lacipirellulaceae</taxon>
        <taxon>Aeoliella</taxon>
    </lineage>
</organism>